<dbReference type="RefSeq" id="XP_013384953.1">
    <property type="nucleotide sequence ID" value="XM_013529499.1"/>
</dbReference>
<feature type="domain" description="Fibrinogen C-terminal" evidence="10">
    <location>
        <begin position="236"/>
        <end position="448"/>
    </location>
</feature>
<dbReference type="GO" id="GO:0005201">
    <property type="term" value="F:extracellular matrix structural constituent"/>
    <property type="evidence" value="ECO:0007669"/>
    <property type="project" value="TreeGrafter"/>
</dbReference>
<keyword evidence="2" id="KW-0964">Secreted</keyword>
<keyword evidence="4 7" id="KW-0175">Coiled coil</keyword>
<dbReference type="InterPro" id="IPR036056">
    <property type="entry name" value="Fibrinogen-like_C"/>
</dbReference>
<gene>
    <name evidence="12" type="primary">LOC106154934</name>
</gene>
<sequence>MDTRIIPIISGMILFLFTWIRSTAEALSLPEKNFTLSIVQEKDGNTAYIYNIHSLQMPDWEQVPEEILRRMCPCHPGDTNQTPPPPQPINNANHNNNNRYINSTQVSILEEMFREQSAMKDILEQQAREIMGQQYQLREFKIRLATQERYSRRLEHRLARLENKSNSHNETQRQQLQISSQEKEILNLKARMEEIIKLLAKKSHVSAPIKIDKLDNSSSGDIMQSDMPALSVPTQRPEIKLYRDCSELYGNGHTPGGVFKIHPSNSSAPFEVVCDGKWTVIQRNHLHSRTNFDRGWKDYKDGFGNFDSDFWLGNDKIHRLSSVKTRPFMLKIEIWNIYESKSFYAQYGYFRVANEAKNYSLHVQGYSGNAGDNLNYGSILGPFYHHGRAFTTLDRDNDRWHAGNCAQTNGGGWWYDNCLTADLNGDLYWYPLGTISKSVMKIRPIDNS</sequence>
<evidence type="ECO:0000256" key="9">
    <source>
        <dbReference type="SAM" id="SignalP"/>
    </source>
</evidence>
<dbReference type="GO" id="GO:0034116">
    <property type="term" value="P:positive regulation of heterotypic cell-cell adhesion"/>
    <property type="evidence" value="ECO:0007669"/>
    <property type="project" value="TreeGrafter"/>
</dbReference>
<keyword evidence="11" id="KW-1185">Reference proteome</keyword>
<name>A0A1S3HFU6_LINAN</name>
<dbReference type="GeneID" id="106154934"/>
<reference evidence="12" key="1">
    <citation type="submission" date="2025-08" db="UniProtKB">
        <authorList>
            <consortium name="RefSeq"/>
        </authorList>
    </citation>
    <scope>IDENTIFICATION</scope>
    <source>
        <tissue evidence="12">Gonads</tissue>
    </source>
</reference>
<dbReference type="InterPro" id="IPR037579">
    <property type="entry name" value="FIB_ANG-like"/>
</dbReference>
<dbReference type="GO" id="GO:0030674">
    <property type="term" value="F:protein-macromolecule adaptor activity"/>
    <property type="evidence" value="ECO:0007669"/>
    <property type="project" value="TreeGrafter"/>
</dbReference>
<feature type="coiled-coil region" evidence="7">
    <location>
        <begin position="144"/>
        <end position="198"/>
    </location>
</feature>
<dbReference type="GO" id="GO:0005577">
    <property type="term" value="C:fibrinogen complex"/>
    <property type="evidence" value="ECO:0007669"/>
    <property type="project" value="TreeGrafter"/>
</dbReference>
<evidence type="ECO:0000259" key="10">
    <source>
        <dbReference type="PROSITE" id="PS51406"/>
    </source>
</evidence>
<dbReference type="PANTHER" id="PTHR47221">
    <property type="entry name" value="FIBRINOGEN ALPHA CHAIN"/>
    <property type="match status" value="1"/>
</dbReference>
<dbReference type="Gene3D" id="3.90.215.10">
    <property type="entry name" value="Gamma Fibrinogen, chain A, domain 1"/>
    <property type="match status" value="1"/>
</dbReference>
<dbReference type="SUPFAM" id="SSF56496">
    <property type="entry name" value="Fibrinogen C-terminal domain-like"/>
    <property type="match status" value="1"/>
</dbReference>
<evidence type="ECO:0000256" key="6">
    <source>
        <dbReference type="ARBA" id="ARBA00023180"/>
    </source>
</evidence>
<evidence type="ECO:0000313" key="11">
    <source>
        <dbReference type="Proteomes" id="UP000085678"/>
    </source>
</evidence>
<evidence type="ECO:0000256" key="4">
    <source>
        <dbReference type="ARBA" id="ARBA00023054"/>
    </source>
</evidence>
<dbReference type="PROSITE" id="PS51406">
    <property type="entry name" value="FIBRINOGEN_C_2"/>
    <property type="match status" value="1"/>
</dbReference>
<dbReference type="KEGG" id="lak:106154934"/>
<evidence type="ECO:0000256" key="7">
    <source>
        <dbReference type="SAM" id="Coils"/>
    </source>
</evidence>
<dbReference type="InParanoid" id="A0A1S3HFU6"/>
<dbReference type="Proteomes" id="UP000085678">
    <property type="component" value="Unplaced"/>
</dbReference>
<accession>A0A1S3HFU6</accession>
<feature type="chain" id="PRO_5010284448" evidence="9">
    <location>
        <begin position="27"/>
        <end position="448"/>
    </location>
</feature>
<dbReference type="InterPro" id="IPR020837">
    <property type="entry name" value="Fibrinogen_CS"/>
</dbReference>
<dbReference type="STRING" id="7574.A0A1S3HFU6"/>
<dbReference type="OrthoDB" id="7735550at2759"/>
<keyword evidence="5" id="KW-1015">Disulfide bond</keyword>
<dbReference type="InterPro" id="IPR014716">
    <property type="entry name" value="Fibrinogen_a/b/g_C_1"/>
</dbReference>
<keyword evidence="3 9" id="KW-0732">Signal</keyword>
<dbReference type="PROSITE" id="PS00514">
    <property type="entry name" value="FIBRINOGEN_C_1"/>
    <property type="match status" value="1"/>
</dbReference>
<proteinExistence type="predicted"/>
<comment type="subcellular location">
    <subcellularLocation>
        <location evidence="1">Secreted</location>
    </subcellularLocation>
</comment>
<evidence type="ECO:0000313" key="12">
    <source>
        <dbReference type="RefSeq" id="XP_013384953.1"/>
    </source>
</evidence>
<dbReference type="SMART" id="SM00186">
    <property type="entry name" value="FBG"/>
    <property type="match status" value="1"/>
</dbReference>
<organism evidence="11 12">
    <name type="scientific">Lingula anatina</name>
    <name type="common">Brachiopod</name>
    <name type="synonym">Lingula unguis</name>
    <dbReference type="NCBI Taxonomy" id="7574"/>
    <lineage>
        <taxon>Eukaryota</taxon>
        <taxon>Metazoa</taxon>
        <taxon>Spiralia</taxon>
        <taxon>Lophotrochozoa</taxon>
        <taxon>Brachiopoda</taxon>
        <taxon>Linguliformea</taxon>
        <taxon>Lingulata</taxon>
        <taxon>Lingulida</taxon>
        <taxon>Linguloidea</taxon>
        <taxon>Lingulidae</taxon>
        <taxon>Lingula</taxon>
    </lineage>
</organism>
<evidence type="ECO:0000256" key="2">
    <source>
        <dbReference type="ARBA" id="ARBA00022525"/>
    </source>
</evidence>
<protein>
    <submittedName>
        <fullName evidence="12">Fibrinogen-like protein 1 isoform X1</fullName>
    </submittedName>
</protein>
<evidence type="ECO:0000256" key="8">
    <source>
        <dbReference type="SAM" id="MobiDB-lite"/>
    </source>
</evidence>
<evidence type="ECO:0000256" key="1">
    <source>
        <dbReference type="ARBA" id="ARBA00004613"/>
    </source>
</evidence>
<keyword evidence="6" id="KW-0325">Glycoprotein</keyword>
<dbReference type="InterPro" id="IPR002181">
    <property type="entry name" value="Fibrinogen_a/b/g_C_dom"/>
</dbReference>
<dbReference type="Gene3D" id="4.10.530.10">
    <property type="entry name" value="Gamma-fibrinogen Carboxyl Terminal Fragment, domain 2"/>
    <property type="match status" value="1"/>
</dbReference>
<evidence type="ECO:0000256" key="5">
    <source>
        <dbReference type="ARBA" id="ARBA00023157"/>
    </source>
</evidence>
<evidence type="ECO:0000256" key="3">
    <source>
        <dbReference type="ARBA" id="ARBA00022729"/>
    </source>
</evidence>
<dbReference type="CDD" id="cd00087">
    <property type="entry name" value="FReD"/>
    <property type="match status" value="1"/>
</dbReference>
<dbReference type="PANTHER" id="PTHR47221:SF6">
    <property type="entry name" value="FIBRINOGEN ALPHA CHAIN"/>
    <property type="match status" value="1"/>
</dbReference>
<dbReference type="AlphaFoldDB" id="A0A1S3HFU6"/>
<dbReference type="Pfam" id="PF00147">
    <property type="entry name" value="Fibrinogen_C"/>
    <property type="match status" value="1"/>
</dbReference>
<feature type="region of interest" description="Disordered" evidence="8">
    <location>
        <begin position="76"/>
        <end position="96"/>
    </location>
</feature>
<feature type="signal peptide" evidence="9">
    <location>
        <begin position="1"/>
        <end position="26"/>
    </location>
</feature>